<evidence type="ECO:0000256" key="2">
    <source>
        <dbReference type="ARBA" id="ARBA00022559"/>
    </source>
</evidence>
<evidence type="ECO:0000256" key="3">
    <source>
        <dbReference type="ARBA" id="ARBA00023002"/>
    </source>
</evidence>
<dbReference type="Proteomes" id="UP001596495">
    <property type="component" value="Unassembled WGS sequence"/>
</dbReference>
<evidence type="ECO:0000313" key="5">
    <source>
        <dbReference type="EMBL" id="MFC7435246.1"/>
    </source>
</evidence>
<name>A0ABW2RB22_9BURK</name>
<reference evidence="6" key="1">
    <citation type="journal article" date="2019" name="Int. J. Syst. Evol. Microbiol.">
        <title>The Global Catalogue of Microorganisms (GCM) 10K type strain sequencing project: providing services to taxonomists for standard genome sequencing and annotation.</title>
        <authorList>
            <consortium name="The Broad Institute Genomics Platform"/>
            <consortium name="The Broad Institute Genome Sequencing Center for Infectious Disease"/>
            <person name="Wu L."/>
            <person name="Ma J."/>
        </authorList>
    </citation>
    <scope>NUCLEOTIDE SEQUENCE [LARGE SCALE GENOMIC DNA]</scope>
    <source>
        <strain evidence="6">CCUG 54518</strain>
    </source>
</reference>
<evidence type="ECO:0000256" key="4">
    <source>
        <dbReference type="RuleBase" id="RU000499"/>
    </source>
</evidence>
<dbReference type="CDD" id="cd00340">
    <property type="entry name" value="GSH_Peroxidase"/>
    <property type="match status" value="1"/>
</dbReference>
<keyword evidence="6" id="KW-1185">Reference proteome</keyword>
<dbReference type="SUPFAM" id="SSF52833">
    <property type="entry name" value="Thioredoxin-like"/>
    <property type="match status" value="1"/>
</dbReference>
<dbReference type="PIRSF" id="PIRSF000303">
    <property type="entry name" value="Glutathion_perox"/>
    <property type="match status" value="1"/>
</dbReference>
<evidence type="ECO:0000313" key="6">
    <source>
        <dbReference type="Proteomes" id="UP001596495"/>
    </source>
</evidence>
<organism evidence="5 6">
    <name type="scientific">Hydrogenophaga bisanensis</name>
    <dbReference type="NCBI Taxonomy" id="439611"/>
    <lineage>
        <taxon>Bacteria</taxon>
        <taxon>Pseudomonadati</taxon>
        <taxon>Pseudomonadota</taxon>
        <taxon>Betaproteobacteria</taxon>
        <taxon>Burkholderiales</taxon>
        <taxon>Comamonadaceae</taxon>
        <taxon>Hydrogenophaga</taxon>
    </lineage>
</organism>
<dbReference type="InterPro" id="IPR029759">
    <property type="entry name" value="GPX_AS"/>
</dbReference>
<accession>A0ABW2RB22</accession>
<gene>
    <name evidence="5" type="ORF">ACFQNJ_12085</name>
</gene>
<protein>
    <recommendedName>
        <fullName evidence="4">Glutathione peroxidase</fullName>
    </recommendedName>
</protein>
<dbReference type="PROSITE" id="PS00460">
    <property type="entry name" value="GLUTATHIONE_PEROXID_1"/>
    <property type="match status" value="1"/>
</dbReference>
<keyword evidence="3 4" id="KW-0560">Oxidoreductase</keyword>
<dbReference type="InterPro" id="IPR000889">
    <property type="entry name" value="Glutathione_peroxidase"/>
</dbReference>
<dbReference type="Pfam" id="PF00255">
    <property type="entry name" value="GSHPx"/>
    <property type="match status" value="1"/>
</dbReference>
<dbReference type="Gene3D" id="3.40.30.10">
    <property type="entry name" value="Glutaredoxin"/>
    <property type="match status" value="1"/>
</dbReference>
<dbReference type="PANTHER" id="PTHR11592">
    <property type="entry name" value="GLUTATHIONE PEROXIDASE"/>
    <property type="match status" value="1"/>
</dbReference>
<dbReference type="PROSITE" id="PS51355">
    <property type="entry name" value="GLUTATHIONE_PEROXID_3"/>
    <property type="match status" value="1"/>
</dbReference>
<evidence type="ECO:0000256" key="1">
    <source>
        <dbReference type="ARBA" id="ARBA00006926"/>
    </source>
</evidence>
<dbReference type="GO" id="GO:0004601">
    <property type="term" value="F:peroxidase activity"/>
    <property type="evidence" value="ECO:0007669"/>
    <property type="project" value="UniProtKB-KW"/>
</dbReference>
<dbReference type="PANTHER" id="PTHR11592:SF40">
    <property type="entry name" value="THIOREDOXIN_GLUTATHIONE PEROXIDASE BTUE"/>
    <property type="match status" value="1"/>
</dbReference>
<comment type="caution">
    <text evidence="5">The sequence shown here is derived from an EMBL/GenBank/DDBJ whole genome shotgun (WGS) entry which is preliminary data.</text>
</comment>
<sequence>MARTNAPATPTACPGLLQHRFARLQDGAPQDLCQYAGRVLLVVNTASYCGFTGQYRGLEDLYERYRSRGLVVLGFPSNDFGRQEPGDAKAIADFCENTFGVRFPMFDKSVVTGPQANPFYRELARRTGQAPQWNFHKYLISRDGARVTSYPSAVEPNNPNFMRDLEKILSDKS</sequence>
<dbReference type="PRINTS" id="PR01011">
    <property type="entry name" value="GLUTPROXDASE"/>
</dbReference>
<keyword evidence="2 4" id="KW-0575">Peroxidase</keyword>
<dbReference type="EMBL" id="JBHTBX010000007">
    <property type="protein sequence ID" value="MFC7435246.1"/>
    <property type="molecule type" value="Genomic_DNA"/>
</dbReference>
<dbReference type="RefSeq" id="WP_382257876.1">
    <property type="nucleotide sequence ID" value="NZ_JBHTBX010000007.1"/>
</dbReference>
<dbReference type="InterPro" id="IPR036249">
    <property type="entry name" value="Thioredoxin-like_sf"/>
</dbReference>
<proteinExistence type="inferred from homology"/>
<comment type="similarity">
    <text evidence="1 4">Belongs to the glutathione peroxidase family.</text>
</comment>